<dbReference type="PIRSF" id="PIRSF000193">
    <property type="entry name" value="Pyrrol-5-carb_rd"/>
    <property type="match status" value="1"/>
</dbReference>
<dbReference type="eggNOG" id="COG0345">
    <property type="taxonomic scope" value="Bacteria"/>
</dbReference>
<comment type="subcellular location">
    <subcellularLocation>
        <location evidence="4">Cytoplasm</location>
    </subcellularLocation>
</comment>
<dbReference type="Gene3D" id="3.40.50.720">
    <property type="entry name" value="NAD(P)-binding Rossmann-like Domain"/>
    <property type="match status" value="1"/>
</dbReference>
<dbReference type="InterPro" id="IPR036291">
    <property type="entry name" value="NAD(P)-bd_dom_sf"/>
</dbReference>
<evidence type="ECO:0000256" key="6">
    <source>
        <dbReference type="PIRSR" id="PIRSR000193-1"/>
    </source>
</evidence>
<dbReference type="EMBL" id="CP002083">
    <property type="protein sequence ID" value="ADJ24296.1"/>
    <property type="molecule type" value="Genomic_DNA"/>
</dbReference>
<sequence>MSFKLDGPVVLAGAGKMGAALLAGWIARGLQPRDVIVQEPNLAGDAAELQRQHGFSAVANLEDLPSPPSVIVVAVKPQAMDSVFPELAKSAGPATVVMSIAAGKSIASFERHLPSGTAVVRAMPNTPAAIGRGITGAVGNAHVTEAQKDLCASLLSAAGEVVWLNDEALIDAVTAVSGSGPAYIFLLAETLARAGEAAGLDAATSMQLARATVSGAGELLHRSQSDPTTLRQNVTSPGGTTAAALSVLMREKGGLQDLLTEAVLAAKKRGRELGS</sequence>
<evidence type="ECO:0000313" key="9">
    <source>
        <dbReference type="EMBL" id="ADJ24296.1"/>
    </source>
</evidence>
<dbReference type="GO" id="GO:0004735">
    <property type="term" value="F:pyrroline-5-carboxylate reductase activity"/>
    <property type="evidence" value="ECO:0007669"/>
    <property type="project" value="UniProtKB-UniRule"/>
</dbReference>
<dbReference type="InterPro" id="IPR029036">
    <property type="entry name" value="P5CR_dimer"/>
</dbReference>
<evidence type="ECO:0000256" key="3">
    <source>
        <dbReference type="ARBA" id="ARBA00023002"/>
    </source>
</evidence>
<dbReference type="NCBIfam" id="TIGR00112">
    <property type="entry name" value="proC"/>
    <property type="match status" value="1"/>
</dbReference>
<accession>D8JSK2</accession>
<name>D8JSK2_HYPDA</name>
<comment type="pathway">
    <text evidence="4">Amino-acid biosynthesis; L-proline biosynthesis; L-proline from L-glutamate 5-semialdehyde: step 1/1.</text>
</comment>
<feature type="domain" description="Pyrroline-5-carboxylate reductase catalytic N-terminal" evidence="7">
    <location>
        <begin position="11"/>
        <end position="103"/>
    </location>
</feature>
<dbReference type="AlphaFoldDB" id="D8JSK2"/>
<organism evidence="9 10">
    <name type="scientific">Hyphomicrobium denitrificans (strain ATCC 51888 / DSM 1869 / NCIMB 11706 / TK 0415)</name>
    <dbReference type="NCBI Taxonomy" id="582899"/>
    <lineage>
        <taxon>Bacteria</taxon>
        <taxon>Pseudomonadati</taxon>
        <taxon>Pseudomonadota</taxon>
        <taxon>Alphaproteobacteria</taxon>
        <taxon>Hyphomicrobiales</taxon>
        <taxon>Hyphomicrobiaceae</taxon>
        <taxon>Hyphomicrobium</taxon>
    </lineage>
</organism>
<evidence type="ECO:0000256" key="5">
    <source>
        <dbReference type="NCBIfam" id="TIGR00112"/>
    </source>
</evidence>
<dbReference type="HAMAP" id="MF_01925">
    <property type="entry name" value="P5C_reductase"/>
    <property type="match status" value="1"/>
</dbReference>
<dbReference type="HOGENOM" id="CLU_042344_0_2_5"/>
<dbReference type="InterPro" id="IPR008927">
    <property type="entry name" value="6-PGluconate_DH-like_C_sf"/>
</dbReference>
<dbReference type="InterPro" id="IPR000304">
    <property type="entry name" value="Pyrroline-COOH_reductase"/>
</dbReference>
<gene>
    <name evidence="4" type="primary">proC</name>
    <name evidence="9" type="ordered locus">Hden_2500</name>
</gene>
<comment type="catalytic activity">
    <reaction evidence="4">
        <text>L-proline + NADP(+) = (S)-1-pyrroline-5-carboxylate + NADPH + 2 H(+)</text>
        <dbReference type="Rhea" id="RHEA:14109"/>
        <dbReference type="ChEBI" id="CHEBI:15378"/>
        <dbReference type="ChEBI" id="CHEBI:17388"/>
        <dbReference type="ChEBI" id="CHEBI:57783"/>
        <dbReference type="ChEBI" id="CHEBI:58349"/>
        <dbReference type="ChEBI" id="CHEBI:60039"/>
        <dbReference type="EC" id="1.5.1.2"/>
    </reaction>
</comment>
<dbReference type="FunFam" id="1.10.3730.10:FF:000001">
    <property type="entry name" value="Pyrroline-5-carboxylate reductase"/>
    <property type="match status" value="1"/>
</dbReference>
<feature type="domain" description="Pyrroline-5-carboxylate reductase dimerisation" evidence="8">
    <location>
        <begin position="167"/>
        <end position="273"/>
    </location>
</feature>
<dbReference type="OrthoDB" id="9805754at2"/>
<evidence type="ECO:0000256" key="4">
    <source>
        <dbReference type="HAMAP-Rule" id="MF_01925"/>
    </source>
</evidence>
<dbReference type="EC" id="1.5.1.2" evidence="4 5"/>
<dbReference type="Pfam" id="PF03807">
    <property type="entry name" value="F420_oxidored"/>
    <property type="match status" value="1"/>
</dbReference>
<protein>
    <recommendedName>
        <fullName evidence="4 5">Pyrroline-5-carboxylate reductase</fullName>
        <shortName evidence="4">P5C reductase</shortName>
        <shortName evidence="4">P5CR</shortName>
        <ecNumber evidence="4 5">1.5.1.2</ecNumber>
    </recommendedName>
    <alternativeName>
        <fullName evidence="4">PCA reductase</fullName>
    </alternativeName>
</protein>
<feature type="binding site" evidence="6">
    <location>
        <begin position="74"/>
        <end position="77"/>
    </location>
    <ligand>
        <name>NADP(+)</name>
        <dbReference type="ChEBI" id="CHEBI:58349"/>
    </ligand>
</feature>
<dbReference type="SUPFAM" id="SSF51735">
    <property type="entry name" value="NAD(P)-binding Rossmann-fold domains"/>
    <property type="match status" value="1"/>
</dbReference>
<dbReference type="STRING" id="582899.Hden_2500"/>
<evidence type="ECO:0000259" key="8">
    <source>
        <dbReference type="Pfam" id="PF14748"/>
    </source>
</evidence>
<comment type="similarity">
    <text evidence="1 4">Belongs to the pyrroline-5-carboxylate reductase family.</text>
</comment>
<keyword evidence="3 4" id="KW-0560">Oxidoreductase</keyword>
<dbReference type="GO" id="GO:0055129">
    <property type="term" value="P:L-proline biosynthetic process"/>
    <property type="evidence" value="ECO:0007669"/>
    <property type="project" value="UniProtKB-UniRule"/>
</dbReference>
<dbReference type="GO" id="GO:0005737">
    <property type="term" value="C:cytoplasm"/>
    <property type="evidence" value="ECO:0007669"/>
    <property type="project" value="UniProtKB-SubCell"/>
</dbReference>
<keyword evidence="4" id="KW-0963">Cytoplasm</keyword>
<evidence type="ECO:0000256" key="2">
    <source>
        <dbReference type="ARBA" id="ARBA00022857"/>
    </source>
</evidence>
<dbReference type="PANTHER" id="PTHR11645">
    <property type="entry name" value="PYRROLINE-5-CARBOXYLATE REDUCTASE"/>
    <property type="match status" value="1"/>
</dbReference>
<dbReference type="Gene3D" id="1.10.3730.10">
    <property type="entry name" value="ProC C-terminal domain-like"/>
    <property type="match status" value="1"/>
</dbReference>
<proteinExistence type="inferred from homology"/>
<dbReference type="Proteomes" id="UP000002033">
    <property type="component" value="Chromosome"/>
</dbReference>
<dbReference type="InterPro" id="IPR028939">
    <property type="entry name" value="P5C_Rdtase_cat_N"/>
</dbReference>
<dbReference type="KEGG" id="hdn:Hden_2500"/>
<keyword evidence="4" id="KW-0641">Proline biosynthesis</keyword>
<keyword evidence="2 4" id="KW-0521">NADP</keyword>
<dbReference type="RefSeq" id="WP_013216455.1">
    <property type="nucleotide sequence ID" value="NC_014313.1"/>
</dbReference>
<evidence type="ECO:0000256" key="1">
    <source>
        <dbReference type="ARBA" id="ARBA00005525"/>
    </source>
</evidence>
<reference evidence="10" key="1">
    <citation type="journal article" date="2011" name="J. Bacteriol.">
        <title>Genome sequences of eight morphologically diverse alphaproteobacteria.</title>
        <authorList>
            <consortium name="US DOE Joint Genome Institute"/>
            <person name="Brown P.J."/>
            <person name="Kysela D.T."/>
            <person name="Buechlein A."/>
            <person name="Hemmerich C."/>
            <person name="Brun Y.V."/>
        </authorList>
    </citation>
    <scope>NUCLEOTIDE SEQUENCE [LARGE SCALE GENOMIC DNA]</scope>
    <source>
        <strain evidence="10">ATCC 51888 / DSM 1869 / NCIB 11706 / TK 0415</strain>
    </source>
</reference>
<dbReference type="Pfam" id="PF14748">
    <property type="entry name" value="P5CR_dimer"/>
    <property type="match status" value="1"/>
</dbReference>
<comment type="catalytic activity">
    <reaction evidence="4">
        <text>L-proline + NAD(+) = (S)-1-pyrroline-5-carboxylate + NADH + 2 H(+)</text>
        <dbReference type="Rhea" id="RHEA:14105"/>
        <dbReference type="ChEBI" id="CHEBI:15378"/>
        <dbReference type="ChEBI" id="CHEBI:17388"/>
        <dbReference type="ChEBI" id="CHEBI:57540"/>
        <dbReference type="ChEBI" id="CHEBI:57945"/>
        <dbReference type="ChEBI" id="CHEBI:60039"/>
        <dbReference type="EC" id="1.5.1.2"/>
    </reaction>
</comment>
<keyword evidence="10" id="KW-1185">Reference proteome</keyword>
<evidence type="ECO:0000259" key="7">
    <source>
        <dbReference type="Pfam" id="PF03807"/>
    </source>
</evidence>
<dbReference type="UniPathway" id="UPA00098">
    <property type="reaction ID" value="UER00361"/>
</dbReference>
<evidence type="ECO:0000313" key="10">
    <source>
        <dbReference type="Proteomes" id="UP000002033"/>
    </source>
</evidence>
<dbReference type="PANTHER" id="PTHR11645:SF0">
    <property type="entry name" value="PYRROLINE-5-CARBOXYLATE REDUCTASE 3"/>
    <property type="match status" value="1"/>
</dbReference>
<dbReference type="SUPFAM" id="SSF48179">
    <property type="entry name" value="6-phosphogluconate dehydrogenase C-terminal domain-like"/>
    <property type="match status" value="1"/>
</dbReference>
<keyword evidence="4" id="KW-0028">Amino-acid biosynthesis</keyword>
<comment type="function">
    <text evidence="4">Catalyzes the reduction of 1-pyrroline-5-carboxylate (PCA) to L-proline.</text>
</comment>